<reference evidence="2" key="1">
    <citation type="journal article" date="2020" name="Stud. Mycol.">
        <title>101 Dothideomycetes genomes: a test case for predicting lifestyles and emergence of pathogens.</title>
        <authorList>
            <person name="Haridas S."/>
            <person name="Albert R."/>
            <person name="Binder M."/>
            <person name="Bloem J."/>
            <person name="Labutti K."/>
            <person name="Salamov A."/>
            <person name="Andreopoulos B."/>
            <person name="Baker S."/>
            <person name="Barry K."/>
            <person name="Bills G."/>
            <person name="Bluhm B."/>
            <person name="Cannon C."/>
            <person name="Castanera R."/>
            <person name="Culley D."/>
            <person name="Daum C."/>
            <person name="Ezra D."/>
            <person name="Gonzalez J."/>
            <person name="Henrissat B."/>
            <person name="Kuo A."/>
            <person name="Liang C."/>
            <person name="Lipzen A."/>
            <person name="Lutzoni F."/>
            <person name="Magnuson J."/>
            <person name="Mondo S."/>
            <person name="Nolan M."/>
            <person name="Ohm R."/>
            <person name="Pangilinan J."/>
            <person name="Park H.-J."/>
            <person name="Ramirez L."/>
            <person name="Alfaro M."/>
            <person name="Sun H."/>
            <person name="Tritt A."/>
            <person name="Yoshinaga Y."/>
            <person name="Zwiers L.-H."/>
            <person name="Turgeon B."/>
            <person name="Goodwin S."/>
            <person name="Spatafora J."/>
            <person name="Crous P."/>
            <person name="Grigoriev I."/>
        </authorList>
    </citation>
    <scope>NUCLEOTIDE SEQUENCE</scope>
    <source>
        <strain evidence="2">CBS 125425</strain>
    </source>
</reference>
<accession>A0A9P4R1B0</accession>
<gene>
    <name evidence="2" type="ORF">EJ04DRAFT_512141</name>
</gene>
<dbReference type="InterPro" id="IPR036412">
    <property type="entry name" value="HAD-like_sf"/>
</dbReference>
<dbReference type="InterPro" id="IPR050849">
    <property type="entry name" value="HAD-like_hydrolase_phosphatase"/>
</dbReference>
<dbReference type="AlphaFoldDB" id="A0A9P4R1B0"/>
<evidence type="ECO:0000313" key="2">
    <source>
        <dbReference type="EMBL" id="KAF2734992.1"/>
    </source>
</evidence>
<evidence type="ECO:0000256" key="1">
    <source>
        <dbReference type="ARBA" id="ARBA00022801"/>
    </source>
</evidence>
<keyword evidence="3" id="KW-1185">Reference proteome</keyword>
<dbReference type="NCBIfam" id="TIGR01489">
    <property type="entry name" value="DKMTPPase-SF"/>
    <property type="match status" value="1"/>
</dbReference>
<dbReference type="Pfam" id="PF12710">
    <property type="entry name" value="HAD"/>
    <property type="match status" value="1"/>
</dbReference>
<keyword evidence="1" id="KW-0378">Hydrolase</keyword>
<protein>
    <recommendedName>
        <fullName evidence="4">Phosphoserine phosphatase</fullName>
    </recommendedName>
</protein>
<sequence>MGVQATANLPAMKTNPKFIFFTDFDGTITLQDSNDYMTDNIGYGREKRVQGNQDTLSGKINFRDSFREMMESVSKPYSECIQYLVDNIKLDPHFKEFFQWALENNVPVVVLSSGMEPIIKALLKSLVGPDAEKMEVLGNYVKARPGKSIDEEGGWEIEFRHPESGFGHDKSVALRQYSSLPEDVRPTMFYAGDGVSDLSAARETDLLFAKKGHDLITYCAKESVPFTVFGDWSSILEKCKEIVEGKTTVQDAAHEGFEAYKAGKAGIEPIFS</sequence>
<dbReference type="SUPFAM" id="SSF56784">
    <property type="entry name" value="HAD-like"/>
    <property type="match status" value="1"/>
</dbReference>
<evidence type="ECO:0000313" key="3">
    <source>
        <dbReference type="Proteomes" id="UP000799444"/>
    </source>
</evidence>
<dbReference type="Gene3D" id="3.90.1470.20">
    <property type="match status" value="1"/>
</dbReference>
<dbReference type="PANTHER" id="PTHR28181:SF2">
    <property type="entry name" value="PHOSPHORIC MONOESTER HYDROLASE"/>
    <property type="match status" value="1"/>
</dbReference>
<dbReference type="PANTHER" id="PTHR28181">
    <property type="entry name" value="UPF0655 PROTEIN YCR015C"/>
    <property type="match status" value="1"/>
</dbReference>
<comment type="caution">
    <text evidence="2">The sequence shown here is derived from an EMBL/GenBank/DDBJ whole genome shotgun (WGS) entry which is preliminary data.</text>
</comment>
<dbReference type="OrthoDB" id="10014216at2759"/>
<dbReference type="Gene3D" id="3.40.50.1000">
    <property type="entry name" value="HAD superfamily/HAD-like"/>
    <property type="match status" value="1"/>
</dbReference>
<dbReference type="NCBIfam" id="TIGR01488">
    <property type="entry name" value="HAD-SF-IB"/>
    <property type="match status" value="1"/>
</dbReference>
<proteinExistence type="predicted"/>
<dbReference type="GO" id="GO:0016791">
    <property type="term" value="F:phosphatase activity"/>
    <property type="evidence" value="ECO:0007669"/>
    <property type="project" value="InterPro"/>
</dbReference>
<dbReference type="Proteomes" id="UP000799444">
    <property type="component" value="Unassembled WGS sequence"/>
</dbReference>
<dbReference type="EMBL" id="ML996141">
    <property type="protein sequence ID" value="KAF2734992.1"/>
    <property type="molecule type" value="Genomic_DNA"/>
</dbReference>
<dbReference type="InterPro" id="IPR006384">
    <property type="entry name" value="HAD_hydro_PyrdxlP_Pase-like"/>
</dbReference>
<dbReference type="InterPro" id="IPR023214">
    <property type="entry name" value="HAD_sf"/>
</dbReference>
<evidence type="ECO:0008006" key="4">
    <source>
        <dbReference type="Google" id="ProtNLM"/>
    </source>
</evidence>
<name>A0A9P4R1B0_9PLEO</name>
<organism evidence="2 3">
    <name type="scientific">Polyplosphaeria fusca</name>
    <dbReference type="NCBI Taxonomy" id="682080"/>
    <lineage>
        <taxon>Eukaryota</taxon>
        <taxon>Fungi</taxon>
        <taxon>Dikarya</taxon>
        <taxon>Ascomycota</taxon>
        <taxon>Pezizomycotina</taxon>
        <taxon>Dothideomycetes</taxon>
        <taxon>Pleosporomycetidae</taxon>
        <taxon>Pleosporales</taxon>
        <taxon>Tetraplosphaeriaceae</taxon>
        <taxon>Polyplosphaeria</taxon>
    </lineage>
</organism>